<dbReference type="EC" id="2.7.13.3" evidence="6"/>
<keyword evidence="11" id="KW-0784">Thiamine biosynthesis</keyword>
<sequence length="986" mass="115238">MKYLIFIVILSTLLISKELEKIKLQLQWKHQFEFAGFYMAKEKGFYKEAGLDVEFVEFKEGMDITQEVLSKNVDYGLSFSSIIVDYFNNKPIVMIANFFKQSPLVLVTQENIKTLSDLKNKKVMGLLDSTHKRTILTMLDKFNINSDDFTNIPRKFSLEAFIKKEVDAISVFTTNEIYTLNKLGIKYNVFDPAVYGTKFYDLNLFTTTDELKNNPLRVEKFKEASIKGWEYALKNKQESVNVILNKYNTQKKSKETLLFEARQIEYLMLTNIYPIGSIDLEQMHIIADNFAQSQFMGKQSRDTIKKFIYKNQSSNMNLTKEQKNYLKNKKELSMCVDPNWMPLEMIKEKKHIGIAADFIDIVSKKLEIPIKLIPTKTWTQSLNKAKKRECDILSLAQRTPSRQKYLNFTTPYVTTPLVIVTKRGKPFITDLNTIKNKKLAIVKNYSIFELMKNKYPDINFIEVNSVIDGLEKIQKGKIYALIDNSIVINHEIYKKSIDDLNISGQLNESFFLSIASRNDEPLLNEVLEKALYSIDTKKKNEILYSWTHLKYNKVIDYKLVLGILLFFMSVVLLFIYWNLKLTKEIKNRKIAEEKLKQSEEKFRILFDIAPILLNQFDKDGKIVFWNKECEKVFGYTFDDIKDEKNPLALFYPDSNIQKRVKISFEEKDGIYKEWHPVTKNKEEIVTMWANVELPTKEIINFGFDITKQRQDEILLNNKAIELKNAKKELEKLNNSLEDKIKKEIEKNTKYQVTIMEQNKLAQMGEMIENIAHQWRQPLAEINSSVLLIDAILSRKNYLDEELNEKLSEIEQLTEYMSNTINDFKNFFELNKIKESFSVYDNLQSTLKIIKGRLSFYKIRVEIDMDKNIKINSYSNELNQVFLVIFNNAIDAIAKNKIPNPLISIKVKESLKRVTIYIEDNANGIEEKILDKIFEPYFTTKYKSQGTGLGLYISKMIIEKGLKGTILAKNRDFGVCFIVKLPKEIDE</sequence>
<keyword evidence="20" id="KW-1185">Reference proteome</keyword>
<dbReference type="PROSITE" id="PS50112">
    <property type="entry name" value="PAS"/>
    <property type="match status" value="1"/>
</dbReference>
<dbReference type="InterPro" id="IPR003661">
    <property type="entry name" value="HisK_dim/P_dom"/>
</dbReference>
<evidence type="ECO:0000256" key="5">
    <source>
        <dbReference type="ARBA" id="ARBA00011738"/>
    </source>
</evidence>
<dbReference type="CDD" id="cd00082">
    <property type="entry name" value="HisKA"/>
    <property type="match status" value="1"/>
</dbReference>
<dbReference type="Pfam" id="PF02518">
    <property type="entry name" value="HATPase_c"/>
    <property type="match status" value="1"/>
</dbReference>
<evidence type="ECO:0000259" key="17">
    <source>
        <dbReference type="PROSITE" id="PS50109"/>
    </source>
</evidence>
<feature type="domain" description="PAS" evidence="18">
    <location>
        <begin position="598"/>
        <end position="654"/>
    </location>
</feature>
<dbReference type="CDD" id="cd00130">
    <property type="entry name" value="PAS"/>
    <property type="match status" value="1"/>
</dbReference>
<dbReference type="InterPro" id="IPR003594">
    <property type="entry name" value="HATPase_dom"/>
</dbReference>
<evidence type="ECO:0000313" key="19">
    <source>
        <dbReference type="EMBL" id="RXJ61915.1"/>
    </source>
</evidence>
<keyword evidence="8" id="KW-0808">Transferase</keyword>
<dbReference type="InterPro" id="IPR027939">
    <property type="entry name" value="NMT1/THI5"/>
</dbReference>
<dbReference type="InterPro" id="IPR035965">
    <property type="entry name" value="PAS-like_dom_sf"/>
</dbReference>
<dbReference type="AlphaFoldDB" id="A0A4Q0XXV8"/>
<dbReference type="InterPro" id="IPR001638">
    <property type="entry name" value="Solute-binding_3/MltF_N"/>
</dbReference>
<keyword evidence="16" id="KW-0472">Membrane</keyword>
<keyword evidence="10" id="KW-0663">Pyridoxal phosphate</keyword>
<evidence type="ECO:0000256" key="11">
    <source>
        <dbReference type="ARBA" id="ARBA00022977"/>
    </source>
</evidence>
<dbReference type="OrthoDB" id="174578at2"/>
<comment type="subunit">
    <text evidence="5">Homodimer.</text>
</comment>
<dbReference type="GO" id="GO:0046872">
    <property type="term" value="F:metal ion binding"/>
    <property type="evidence" value="ECO:0007669"/>
    <property type="project" value="UniProtKB-KW"/>
</dbReference>
<evidence type="ECO:0000256" key="10">
    <source>
        <dbReference type="ARBA" id="ARBA00022898"/>
    </source>
</evidence>
<keyword evidence="7" id="KW-0597">Phosphoprotein</keyword>
<reference evidence="19 20" key="1">
    <citation type="submission" date="2017-10" db="EMBL/GenBank/DDBJ databases">
        <title>Genomics of the genus Arcobacter.</title>
        <authorList>
            <person name="Perez-Cataluna A."/>
            <person name="Figueras M.J."/>
        </authorList>
    </citation>
    <scope>NUCLEOTIDE SEQUENCE [LARGE SCALE GENOMIC DNA]</scope>
    <source>
        <strain evidence="19 20">DSM 24636</strain>
    </source>
</reference>
<dbReference type="InterPro" id="IPR000014">
    <property type="entry name" value="PAS"/>
</dbReference>
<dbReference type="SMART" id="SM00091">
    <property type="entry name" value="PAS"/>
    <property type="match status" value="1"/>
</dbReference>
<dbReference type="SUPFAM" id="SSF55874">
    <property type="entry name" value="ATPase domain of HSP90 chaperone/DNA topoisomerase II/histidine kinase"/>
    <property type="match status" value="1"/>
</dbReference>
<evidence type="ECO:0000256" key="1">
    <source>
        <dbReference type="ARBA" id="ARBA00000085"/>
    </source>
</evidence>
<accession>A0A4Q0XXV8</accession>
<dbReference type="SUPFAM" id="SSF53850">
    <property type="entry name" value="Periplasmic binding protein-like II"/>
    <property type="match status" value="2"/>
</dbReference>
<comment type="function">
    <text evidence="2">Responsible for the formation of the pyrimidine heterocycle in the thiamine biosynthesis pathway. Catalyzes the formation of hydroxymethylpyrimidine phosphate (HMP-P) from histidine and pyridoxal phosphate (PLP). The protein uses PLP and the active site histidine to form HMP-P, generating an inactive enzyme. The enzyme can only undergo a single turnover, which suggests it is a suicide enzyme.</text>
</comment>
<dbReference type="SUPFAM" id="SSF47384">
    <property type="entry name" value="Homodimeric domain of signal transducing histidine kinase"/>
    <property type="match status" value="1"/>
</dbReference>
<dbReference type="Gene3D" id="1.10.287.130">
    <property type="match status" value="1"/>
</dbReference>
<evidence type="ECO:0000256" key="8">
    <source>
        <dbReference type="ARBA" id="ARBA00022679"/>
    </source>
</evidence>
<evidence type="ECO:0000259" key="18">
    <source>
        <dbReference type="PROSITE" id="PS50112"/>
    </source>
</evidence>
<dbReference type="NCBIfam" id="TIGR00229">
    <property type="entry name" value="sensory_box"/>
    <property type="match status" value="1"/>
</dbReference>
<comment type="catalytic activity">
    <reaction evidence="14">
        <text>N(6)-(pyridoxal phosphate)-L-lysyl-[4-amino-5-hydroxymethyl-2-methylpyrimidine phosphate synthase] + L-histidyl-[4-amino-5-hydroxymethyl-2-methylpyrimidine phosphate synthase] + 2 Fe(3+) + 4 H2O = L-lysyl-[4-amino-5-hydroxymethyl-2-methylpyrimidine phosphate synthase] + (2S)-2-amino-5-hydroxy-4-oxopentanoyl-[4-amino-5-hydroxymethyl-2-methylpyrimidine phosphate synthase] + 4-amino-2-methyl-5-(phosphooxymethyl)pyrimidine + 3-oxopropanoate + 2 Fe(2+) + 2 H(+)</text>
        <dbReference type="Rhea" id="RHEA:65756"/>
        <dbReference type="Rhea" id="RHEA-COMP:16892"/>
        <dbReference type="Rhea" id="RHEA-COMP:16893"/>
        <dbReference type="Rhea" id="RHEA-COMP:16894"/>
        <dbReference type="Rhea" id="RHEA-COMP:16895"/>
        <dbReference type="ChEBI" id="CHEBI:15377"/>
        <dbReference type="ChEBI" id="CHEBI:15378"/>
        <dbReference type="ChEBI" id="CHEBI:29033"/>
        <dbReference type="ChEBI" id="CHEBI:29034"/>
        <dbReference type="ChEBI" id="CHEBI:29969"/>
        <dbReference type="ChEBI" id="CHEBI:29979"/>
        <dbReference type="ChEBI" id="CHEBI:33190"/>
        <dbReference type="ChEBI" id="CHEBI:58354"/>
        <dbReference type="ChEBI" id="CHEBI:143915"/>
        <dbReference type="ChEBI" id="CHEBI:157692"/>
    </reaction>
    <physiologicalReaction direction="left-to-right" evidence="14">
        <dbReference type="Rhea" id="RHEA:65757"/>
    </physiologicalReaction>
</comment>
<comment type="caution">
    <text evidence="19">The sequence shown here is derived from an EMBL/GenBank/DDBJ whole genome shotgun (WGS) entry which is preliminary data.</text>
</comment>
<proteinExistence type="inferred from homology"/>
<dbReference type="InterPro" id="IPR015168">
    <property type="entry name" value="SsuA/THI5"/>
</dbReference>
<comment type="similarity">
    <text evidence="4">Belongs to the NMT1/THI5 family.</text>
</comment>
<dbReference type="PRINTS" id="PR00344">
    <property type="entry name" value="BCTRLSENSOR"/>
</dbReference>
<evidence type="ECO:0000256" key="2">
    <source>
        <dbReference type="ARBA" id="ARBA00003469"/>
    </source>
</evidence>
<keyword evidence="16" id="KW-1133">Transmembrane helix</keyword>
<evidence type="ECO:0000256" key="16">
    <source>
        <dbReference type="SAM" id="Phobius"/>
    </source>
</evidence>
<evidence type="ECO:0000256" key="12">
    <source>
        <dbReference type="ARBA" id="ARBA00023004"/>
    </source>
</evidence>
<keyword evidence="12" id="KW-0408">Iron</keyword>
<dbReference type="InterPro" id="IPR004358">
    <property type="entry name" value="Sig_transdc_His_kin-like_C"/>
</dbReference>
<feature type="domain" description="Histidine kinase" evidence="17">
    <location>
        <begin position="769"/>
        <end position="984"/>
    </location>
</feature>
<dbReference type="GO" id="GO:0000155">
    <property type="term" value="F:phosphorelay sensor kinase activity"/>
    <property type="evidence" value="ECO:0007669"/>
    <property type="project" value="InterPro"/>
</dbReference>
<dbReference type="Proteomes" id="UP000290191">
    <property type="component" value="Unassembled WGS sequence"/>
</dbReference>
<feature type="transmembrane region" description="Helical" evidence="16">
    <location>
        <begin position="559"/>
        <end position="579"/>
    </location>
</feature>
<evidence type="ECO:0000256" key="14">
    <source>
        <dbReference type="ARBA" id="ARBA00048179"/>
    </source>
</evidence>
<evidence type="ECO:0000256" key="7">
    <source>
        <dbReference type="ARBA" id="ARBA00022553"/>
    </source>
</evidence>
<comment type="pathway">
    <text evidence="3">Cofactor biosynthesis; thiamine diphosphate biosynthesis.</text>
</comment>
<dbReference type="Gene3D" id="3.40.190.10">
    <property type="entry name" value="Periplasmic binding protein-like II"/>
    <property type="match status" value="4"/>
</dbReference>
<dbReference type="CDD" id="cd13708">
    <property type="entry name" value="PBP2_BvgS_like_1"/>
    <property type="match status" value="1"/>
</dbReference>
<evidence type="ECO:0000256" key="6">
    <source>
        <dbReference type="ARBA" id="ARBA00012438"/>
    </source>
</evidence>
<dbReference type="SUPFAM" id="SSF55785">
    <property type="entry name" value="PYP-like sensor domain (PAS domain)"/>
    <property type="match status" value="1"/>
</dbReference>
<dbReference type="GO" id="GO:0009228">
    <property type="term" value="P:thiamine biosynthetic process"/>
    <property type="evidence" value="ECO:0007669"/>
    <property type="project" value="UniProtKB-KW"/>
</dbReference>
<dbReference type="EMBL" id="PDKO01000011">
    <property type="protein sequence ID" value="RXJ61915.1"/>
    <property type="molecule type" value="Genomic_DNA"/>
</dbReference>
<feature type="coiled-coil region" evidence="15">
    <location>
        <begin position="715"/>
        <end position="746"/>
    </location>
</feature>
<dbReference type="PANTHER" id="PTHR31528">
    <property type="entry name" value="4-AMINO-5-HYDROXYMETHYL-2-METHYLPYRIMIDINE PHOSPHATE SYNTHASE THI11-RELATED"/>
    <property type="match status" value="1"/>
</dbReference>
<evidence type="ECO:0000256" key="9">
    <source>
        <dbReference type="ARBA" id="ARBA00022723"/>
    </source>
</evidence>
<comment type="catalytic activity">
    <reaction evidence="1">
        <text>ATP + protein L-histidine = ADP + protein N-phospho-L-histidine.</text>
        <dbReference type="EC" id="2.7.13.3"/>
    </reaction>
</comment>
<evidence type="ECO:0000313" key="20">
    <source>
        <dbReference type="Proteomes" id="UP000290191"/>
    </source>
</evidence>
<keyword evidence="9" id="KW-0479">Metal-binding</keyword>
<dbReference type="Pfam" id="PF00497">
    <property type="entry name" value="SBP_bac_3"/>
    <property type="match status" value="1"/>
</dbReference>
<evidence type="ECO:0000256" key="3">
    <source>
        <dbReference type="ARBA" id="ARBA00004948"/>
    </source>
</evidence>
<evidence type="ECO:0000256" key="13">
    <source>
        <dbReference type="ARBA" id="ARBA00033171"/>
    </source>
</evidence>
<dbReference type="Gene3D" id="3.30.565.10">
    <property type="entry name" value="Histidine kinase-like ATPase, C-terminal domain"/>
    <property type="match status" value="1"/>
</dbReference>
<dbReference type="PROSITE" id="PS50109">
    <property type="entry name" value="HIS_KIN"/>
    <property type="match status" value="1"/>
</dbReference>
<dbReference type="Gene3D" id="3.30.450.20">
    <property type="entry name" value="PAS domain"/>
    <property type="match status" value="1"/>
</dbReference>
<evidence type="ECO:0000256" key="15">
    <source>
        <dbReference type="SAM" id="Coils"/>
    </source>
</evidence>
<name>A0A4Q0XXV8_9BACT</name>
<dbReference type="PANTHER" id="PTHR31528:SF1">
    <property type="entry name" value="4-AMINO-5-HYDROXYMETHYL-2-METHYLPYRIMIDINE PHOSPHATE SYNTHASE THI11-RELATED"/>
    <property type="match status" value="1"/>
</dbReference>
<organism evidence="19 20">
    <name type="scientific">Halarcobacter anaerophilus</name>
    <dbReference type="NCBI Taxonomy" id="877500"/>
    <lineage>
        <taxon>Bacteria</taxon>
        <taxon>Pseudomonadati</taxon>
        <taxon>Campylobacterota</taxon>
        <taxon>Epsilonproteobacteria</taxon>
        <taxon>Campylobacterales</taxon>
        <taxon>Arcobacteraceae</taxon>
        <taxon>Halarcobacter</taxon>
    </lineage>
</organism>
<dbReference type="Pfam" id="PF09084">
    <property type="entry name" value="NMT1"/>
    <property type="match status" value="1"/>
</dbReference>
<protein>
    <recommendedName>
        <fullName evidence="6">histidine kinase</fullName>
        <ecNumber evidence="6">2.7.13.3</ecNumber>
    </recommendedName>
    <alternativeName>
        <fullName evidence="13">Thiamine pyrimidine synthase</fullName>
    </alternativeName>
</protein>
<keyword evidence="16" id="KW-0812">Transmembrane</keyword>
<gene>
    <name evidence="19" type="ORF">CRV06_12100</name>
</gene>
<dbReference type="SMART" id="SM00387">
    <property type="entry name" value="HATPase_c"/>
    <property type="match status" value="1"/>
</dbReference>
<dbReference type="SMART" id="SM00062">
    <property type="entry name" value="PBPb"/>
    <property type="match status" value="1"/>
</dbReference>
<dbReference type="InterPro" id="IPR036890">
    <property type="entry name" value="HATPase_C_sf"/>
</dbReference>
<evidence type="ECO:0000256" key="4">
    <source>
        <dbReference type="ARBA" id="ARBA00009406"/>
    </source>
</evidence>
<keyword evidence="15" id="KW-0175">Coiled coil</keyword>
<dbReference type="InterPro" id="IPR005467">
    <property type="entry name" value="His_kinase_dom"/>
</dbReference>
<dbReference type="RefSeq" id="WP_129082686.1">
    <property type="nucleotide sequence ID" value="NZ_CP041070.1"/>
</dbReference>
<dbReference type="InterPro" id="IPR036097">
    <property type="entry name" value="HisK_dim/P_sf"/>
</dbReference>